<dbReference type="EMBL" id="VSRR010089948">
    <property type="protein sequence ID" value="MPC92048.1"/>
    <property type="molecule type" value="Genomic_DNA"/>
</dbReference>
<keyword evidence="2" id="KW-1185">Reference proteome</keyword>
<comment type="caution">
    <text evidence="1">The sequence shown here is derived from an EMBL/GenBank/DDBJ whole genome shotgun (WGS) entry which is preliminary data.</text>
</comment>
<proteinExistence type="predicted"/>
<evidence type="ECO:0000313" key="2">
    <source>
        <dbReference type="Proteomes" id="UP000324222"/>
    </source>
</evidence>
<gene>
    <name evidence="1" type="ORF">E2C01_087119</name>
</gene>
<dbReference type="AlphaFoldDB" id="A0A5B7JGF8"/>
<accession>A0A5B7JGF8</accession>
<evidence type="ECO:0000313" key="1">
    <source>
        <dbReference type="EMBL" id="MPC92048.1"/>
    </source>
</evidence>
<protein>
    <submittedName>
        <fullName evidence="1">Uncharacterized protein</fullName>
    </submittedName>
</protein>
<organism evidence="1 2">
    <name type="scientific">Portunus trituberculatus</name>
    <name type="common">Swimming crab</name>
    <name type="synonym">Neptunus trituberculatus</name>
    <dbReference type="NCBI Taxonomy" id="210409"/>
    <lineage>
        <taxon>Eukaryota</taxon>
        <taxon>Metazoa</taxon>
        <taxon>Ecdysozoa</taxon>
        <taxon>Arthropoda</taxon>
        <taxon>Crustacea</taxon>
        <taxon>Multicrustacea</taxon>
        <taxon>Malacostraca</taxon>
        <taxon>Eumalacostraca</taxon>
        <taxon>Eucarida</taxon>
        <taxon>Decapoda</taxon>
        <taxon>Pleocyemata</taxon>
        <taxon>Brachyura</taxon>
        <taxon>Eubrachyura</taxon>
        <taxon>Portunoidea</taxon>
        <taxon>Portunidae</taxon>
        <taxon>Portuninae</taxon>
        <taxon>Portunus</taxon>
    </lineage>
</organism>
<sequence>MGHQELRDSTRPILPMVNMHVNDPTIPYTRLKYKNLKGKVLSSIQTQ</sequence>
<reference evidence="1 2" key="1">
    <citation type="submission" date="2019-05" db="EMBL/GenBank/DDBJ databases">
        <title>Another draft genome of Portunus trituberculatus and its Hox gene families provides insights of decapod evolution.</title>
        <authorList>
            <person name="Jeong J.-H."/>
            <person name="Song I."/>
            <person name="Kim S."/>
            <person name="Choi T."/>
            <person name="Kim D."/>
            <person name="Ryu S."/>
            <person name="Kim W."/>
        </authorList>
    </citation>
    <scope>NUCLEOTIDE SEQUENCE [LARGE SCALE GENOMIC DNA]</scope>
    <source>
        <tissue evidence="1">Muscle</tissue>
    </source>
</reference>
<name>A0A5B7JGF8_PORTR</name>
<dbReference type="Proteomes" id="UP000324222">
    <property type="component" value="Unassembled WGS sequence"/>
</dbReference>